<evidence type="ECO:0008006" key="12">
    <source>
        <dbReference type="Google" id="ProtNLM"/>
    </source>
</evidence>
<dbReference type="PANTHER" id="PTHR12585">
    <property type="entry name" value="SCC1 / RAD21 FAMILY MEMBER"/>
    <property type="match status" value="1"/>
</dbReference>
<dbReference type="AlphaFoldDB" id="A0AAD8JYS2"/>
<feature type="domain" description="Rad21/Rec8-like protein N-terminal" evidence="9">
    <location>
        <begin position="1"/>
        <end position="102"/>
    </location>
</feature>
<keyword evidence="5" id="KW-0539">Nucleus</keyword>
<dbReference type="GO" id="GO:0007059">
    <property type="term" value="P:chromosome segregation"/>
    <property type="evidence" value="ECO:0007669"/>
    <property type="project" value="UniProtKB-KW"/>
</dbReference>
<evidence type="ECO:0000259" key="8">
    <source>
        <dbReference type="Pfam" id="PF04824"/>
    </source>
</evidence>
<dbReference type="GO" id="GO:0003682">
    <property type="term" value="F:chromatin binding"/>
    <property type="evidence" value="ECO:0007669"/>
    <property type="project" value="TreeGrafter"/>
</dbReference>
<dbReference type="InterPro" id="IPR039781">
    <property type="entry name" value="Rad21/Rec8-like"/>
</dbReference>
<dbReference type="InterPro" id="IPR023093">
    <property type="entry name" value="ScpA-like_C"/>
</dbReference>
<evidence type="ECO:0000256" key="7">
    <source>
        <dbReference type="SAM" id="MobiDB-lite"/>
    </source>
</evidence>
<keyword evidence="3" id="KW-0131">Cell cycle</keyword>
<comment type="caution">
    <text evidence="10">The sequence shown here is derived from an EMBL/GenBank/DDBJ whole genome shotgun (WGS) entry which is preliminary data.</text>
</comment>
<evidence type="ECO:0000259" key="9">
    <source>
        <dbReference type="Pfam" id="PF04825"/>
    </source>
</evidence>
<dbReference type="InterPro" id="IPR006909">
    <property type="entry name" value="Rad21/Rec8_C_eu"/>
</dbReference>
<dbReference type="Gene3D" id="1.10.10.580">
    <property type="entry name" value="Structural maintenance of chromosome 1. Chain E"/>
    <property type="match status" value="1"/>
</dbReference>
<dbReference type="GO" id="GO:0007062">
    <property type="term" value="P:sister chromatid cohesion"/>
    <property type="evidence" value="ECO:0007669"/>
    <property type="project" value="InterPro"/>
</dbReference>
<feature type="region of interest" description="Disordered" evidence="7">
    <location>
        <begin position="172"/>
        <end position="219"/>
    </location>
</feature>
<evidence type="ECO:0000256" key="5">
    <source>
        <dbReference type="ARBA" id="ARBA00023242"/>
    </source>
</evidence>
<dbReference type="GO" id="GO:0005634">
    <property type="term" value="C:nucleus"/>
    <property type="evidence" value="ECO:0007669"/>
    <property type="project" value="UniProtKB-SubCell"/>
</dbReference>
<dbReference type="PANTHER" id="PTHR12585:SF55">
    <property type="entry name" value="SISTER CHROMATID COHESION 1 PROTEIN 3"/>
    <property type="match status" value="1"/>
</dbReference>
<evidence type="ECO:0000256" key="3">
    <source>
        <dbReference type="ARBA" id="ARBA00022776"/>
    </source>
</evidence>
<comment type="subcellular location">
    <subcellularLocation>
        <location evidence="1">Nucleus</location>
    </subcellularLocation>
</comment>
<protein>
    <recommendedName>
        <fullName evidence="12">Sister chromatid cohesion 1 protein 3</fullName>
    </recommendedName>
</protein>
<dbReference type="Pfam" id="PF04824">
    <property type="entry name" value="Rad21_Rec8"/>
    <property type="match status" value="1"/>
</dbReference>
<keyword evidence="3" id="KW-0132">Cell division</keyword>
<dbReference type="EMBL" id="JAUHHV010000009">
    <property type="protein sequence ID" value="KAK1413349.1"/>
    <property type="molecule type" value="Genomic_DNA"/>
</dbReference>
<sequence length="443" mass="49237">MFYSQNLLAKKGPFGTVWCAAHLQNRLKKPNYIAINIPATVEQIMNPPLPIALRMSGYLLFGVVRIYSKKVEYLQHDCNVLRIDISKAYANADINLPEDANQAKYDSITLPDNFALDLIDINDHDLNQSPDSHIRPNEDISFIDYTPVSFSKNRFGTPAGYIKISVGDDAFRSPINEDIPGPGYSPEISNPHTPPPTVDGVQDLDPNNHLESNFIDEDDVAPRETLRIHNSNHQKSPPVSSALPDTMEPDPVIVKAISEFNNIDSSNLKDIPDNSGPLSPLRQVTPQKIVHSENENDVVQDSFGQPSFELAPTSSREKRSAERAPFSLREKRPAELELSMMEDNDGTPSLRGTPDAGSLLPRTRCVAKLIKEKSAATPSSSECFGSVSMKNMLQGKTRKVCSRMFFETLVLKSCDLIDVKQDEPYGDISLKVTQKLSKLEFTN</sequence>
<organism evidence="10 11">
    <name type="scientific">Tagetes erecta</name>
    <name type="common">African marigold</name>
    <dbReference type="NCBI Taxonomy" id="13708"/>
    <lineage>
        <taxon>Eukaryota</taxon>
        <taxon>Viridiplantae</taxon>
        <taxon>Streptophyta</taxon>
        <taxon>Embryophyta</taxon>
        <taxon>Tracheophyta</taxon>
        <taxon>Spermatophyta</taxon>
        <taxon>Magnoliopsida</taxon>
        <taxon>eudicotyledons</taxon>
        <taxon>Gunneridae</taxon>
        <taxon>Pentapetalae</taxon>
        <taxon>asterids</taxon>
        <taxon>campanulids</taxon>
        <taxon>Asterales</taxon>
        <taxon>Asteraceae</taxon>
        <taxon>Asteroideae</taxon>
        <taxon>Heliantheae alliance</taxon>
        <taxon>Tageteae</taxon>
        <taxon>Tagetes</taxon>
    </lineage>
</organism>
<evidence type="ECO:0000313" key="10">
    <source>
        <dbReference type="EMBL" id="KAK1413349.1"/>
    </source>
</evidence>
<reference evidence="10" key="1">
    <citation type="journal article" date="2023" name="bioRxiv">
        <title>Improved chromosome-level genome assembly for marigold (Tagetes erecta).</title>
        <authorList>
            <person name="Jiang F."/>
            <person name="Yuan L."/>
            <person name="Wang S."/>
            <person name="Wang H."/>
            <person name="Xu D."/>
            <person name="Wang A."/>
            <person name="Fan W."/>
        </authorList>
    </citation>
    <scope>NUCLEOTIDE SEQUENCE</scope>
    <source>
        <strain evidence="10">WSJ</strain>
        <tissue evidence="10">Leaf</tissue>
    </source>
</reference>
<evidence type="ECO:0000313" key="11">
    <source>
        <dbReference type="Proteomes" id="UP001229421"/>
    </source>
</evidence>
<evidence type="ECO:0000256" key="1">
    <source>
        <dbReference type="ARBA" id="ARBA00004123"/>
    </source>
</evidence>
<dbReference type="InterPro" id="IPR036390">
    <property type="entry name" value="WH_DNA-bd_sf"/>
</dbReference>
<dbReference type="GO" id="GO:0008278">
    <property type="term" value="C:cohesin complex"/>
    <property type="evidence" value="ECO:0007669"/>
    <property type="project" value="InterPro"/>
</dbReference>
<proteinExistence type="inferred from homology"/>
<dbReference type="Pfam" id="PF04825">
    <property type="entry name" value="Rad21_Rec8_N"/>
    <property type="match status" value="1"/>
</dbReference>
<comment type="subunit">
    <text evidence="6">Component of the cohesin complex.</text>
</comment>
<name>A0AAD8JYS2_TARER</name>
<keyword evidence="3" id="KW-0498">Mitosis</keyword>
<keyword evidence="4" id="KW-0159">Chromosome partition</keyword>
<feature type="domain" description="Rad21/Rec8-like protein C-terminal eukaryotic" evidence="8">
    <location>
        <begin position="386"/>
        <end position="435"/>
    </location>
</feature>
<keyword evidence="11" id="KW-1185">Reference proteome</keyword>
<evidence type="ECO:0000256" key="4">
    <source>
        <dbReference type="ARBA" id="ARBA00022829"/>
    </source>
</evidence>
<dbReference type="InterPro" id="IPR006910">
    <property type="entry name" value="Rad21_Rec8_N"/>
</dbReference>
<feature type="compositionally biased region" description="Polar residues" evidence="7">
    <location>
        <begin position="228"/>
        <end position="239"/>
    </location>
</feature>
<dbReference type="Proteomes" id="UP001229421">
    <property type="component" value="Unassembled WGS sequence"/>
</dbReference>
<feature type="compositionally biased region" description="Basic and acidic residues" evidence="7">
    <location>
        <begin position="315"/>
        <end position="334"/>
    </location>
</feature>
<dbReference type="SUPFAM" id="SSF46785">
    <property type="entry name" value="Winged helix' DNA-binding domain"/>
    <property type="match status" value="1"/>
</dbReference>
<dbReference type="FunFam" id="1.10.10.580:FF:000002">
    <property type="entry name" value="Sister chromatid cohesion 1 protein 4"/>
    <property type="match status" value="1"/>
</dbReference>
<feature type="region of interest" description="Disordered" evidence="7">
    <location>
        <begin position="292"/>
        <end position="334"/>
    </location>
</feature>
<gene>
    <name evidence="10" type="ORF">QVD17_35121</name>
</gene>
<comment type="similarity">
    <text evidence="2">Belongs to the rad21 family.</text>
</comment>
<evidence type="ECO:0000256" key="6">
    <source>
        <dbReference type="ARBA" id="ARBA00064543"/>
    </source>
</evidence>
<feature type="region of interest" description="Disordered" evidence="7">
    <location>
        <begin position="228"/>
        <end position="247"/>
    </location>
</feature>
<accession>A0AAD8JYS2</accession>
<evidence type="ECO:0000256" key="2">
    <source>
        <dbReference type="ARBA" id="ARBA00009870"/>
    </source>
</evidence>
<dbReference type="GO" id="GO:1990414">
    <property type="term" value="P:replication-born double-strand break repair via sister chromatid exchange"/>
    <property type="evidence" value="ECO:0007669"/>
    <property type="project" value="TreeGrafter"/>
</dbReference>